<dbReference type="GO" id="GO:0009407">
    <property type="term" value="P:toxin catabolic process"/>
    <property type="evidence" value="ECO:0007669"/>
    <property type="project" value="UniProtKB-ARBA"/>
</dbReference>
<dbReference type="GO" id="GO:0004364">
    <property type="term" value="F:glutathione transferase activity"/>
    <property type="evidence" value="ECO:0007669"/>
    <property type="project" value="UniProtKB-EC"/>
</dbReference>
<name>A0A9P0YY90_CUSEU</name>
<protein>
    <recommendedName>
        <fullName evidence="2">glutathione transferase</fullName>
        <ecNumber evidence="2">2.5.1.18</ecNumber>
    </recommendedName>
    <alternativeName>
        <fullName evidence="5">GST class-phi</fullName>
    </alternativeName>
</protein>
<dbReference type="GO" id="GO:0006749">
    <property type="term" value="P:glutathione metabolic process"/>
    <property type="evidence" value="ECO:0007669"/>
    <property type="project" value="TreeGrafter"/>
</dbReference>
<gene>
    <name evidence="8" type="ORF">CEURO_LOCUS7089</name>
</gene>
<dbReference type="FunFam" id="3.40.30.10:FF:000016">
    <property type="entry name" value="Glutathione S-transferase F2"/>
    <property type="match status" value="1"/>
</dbReference>
<evidence type="ECO:0000259" key="7">
    <source>
        <dbReference type="PROSITE" id="PS50405"/>
    </source>
</evidence>
<reference evidence="8" key="1">
    <citation type="submission" date="2022-07" db="EMBL/GenBank/DDBJ databases">
        <authorList>
            <person name="Macas J."/>
            <person name="Novak P."/>
            <person name="Neumann P."/>
        </authorList>
    </citation>
    <scope>NUCLEOTIDE SEQUENCE</scope>
</reference>
<evidence type="ECO:0000256" key="1">
    <source>
        <dbReference type="ARBA" id="ARBA00010128"/>
    </source>
</evidence>
<comment type="caution">
    <text evidence="8">The sequence shown here is derived from an EMBL/GenBank/DDBJ whole genome shotgun (WGS) entry which is preliminary data.</text>
</comment>
<feature type="domain" description="GST N-terminal" evidence="6">
    <location>
        <begin position="1"/>
        <end position="82"/>
    </location>
</feature>
<organism evidence="8 9">
    <name type="scientific">Cuscuta europaea</name>
    <name type="common">European dodder</name>
    <dbReference type="NCBI Taxonomy" id="41803"/>
    <lineage>
        <taxon>Eukaryota</taxon>
        <taxon>Viridiplantae</taxon>
        <taxon>Streptophyta</taxon>
        <taxon>Embryophyta</taxon>
        <taxon>Tracheophyta</taxon>
        <taxon>Spermatophyta</taxon>
        <taxon>Magnoliopsida</taxon>
        <taxon>eudicotyledons</taxon>
        <taxon>Gunneridae</taxon>
        <taxon>Pentapetalae</taxon>
        <taxon>asterids</taxon>
        <taxon>lamiids</taxon>
        <taxon>Solanales</taxon>
        <taxon>Convolvulaceae</taxon>
        <taxon>Cuscuteae</taxon>
        <taxon>Cuscuta</taxon>
        <taxon>Cuscuta subgen. Cuscuta</taxon>
    </lineage>
</organism>
<dbReference type="Gene3D" id="1.20.1050.10">
    <property type="match status" value="1"/>
</dbReference>
<keyword evidence="3" id="KW-0808">Transferase</keyword>
<evidence type="ECO:0000256" key="5">
    <source>
        <dbReference type="ARBA" id="ARBA00081070"/>
    </source>
</evidence>
<dbReference type="SFLD" id="SFLDS00019">
    <property type="entry name" value="Glutathione_Transferase_(cytos"/>
    <property type="match status" value="1"/>
</dbReference>
<dbReference type="SFLD" id="SFLDG00358">
    <property type="entry name" value="Main_(cytGST)"/>
    <property type="match status" value="1"/>
</dbReference>
<dbReference type="CDD" id="cd03187">
    <property type="entry name" value="GST_C_Phi"/>
    <property type="match status" value="1"/>
</dbReference>
<dbReference type="SUPFAM" id="SSF52833">
    <property type="entry name" value="Thioredoxin-like"/>
    <property type="match status" value="1"/>
</dbReference>
<sequence>MALKIHGSLATPATLRVIVCLEEKGLKYELVPVNLQAGEHKKEPFLRLNPFGQVPAFEDGDLKLFESRAITQYIAHMYANCGSKLIPLDNKTMDTMSLWMEVEANHFNEAGSKLNHELAIKPMRGMVTDKAAVTEHEEALAKVLDVYEERLKVSKFLAGNSFTLVDLHHTPLIYHLMRTKVKVLFEARSNVAAWVINLLTRPAWRKVRYLIIKQNNVSAS</sequence>
<dbReference type="PANTHER" id="PTHR43900:SF27">
    <property type="entry name" value="GLUTATHIONE S-TRANSFERASE-LIKE"/>
    <property type="match status" value="1"/>
</dbReference>
<evidence type="ECO:0000256" key="2">
    <source>
        <dbReference type="ARBA" id="ARBA00012452"/>
    </source>
</evidence>
<comment type="similarity">
    <text evidence="1">Belongs to the GST superfamily. Phi family.</text>
</comment>
<feature type="domain" description="GST C-terminal" evidence="7">
    <location>
        <begin position="89"/>
        <end position="219"/>
    </location>
</feature>
<evidence type="ECO:0000313" key="9">
    <source>
        <dbReference type="Proteomes" id="UP001152484"/>
    </source>
</evidence>
<dbReference type="InterPro" id="IPR040079">
    <property type="entry name" value="Glutathione_S-Trfase"/>
</dbReference>
<dbReference type="EMBL" id="CAMAPE010000010">
    <property type="protein sequence ID" value="CAH9079180.1"/>
    <property type="molecule type" value="Genomic_DNA"/>
</dbReference>
<dbReference type="InterPro" id="IPR036282">
    <property type="entry name" value="Glutathione-S-Trfase_C_sf"/>
</dbReference>
<comment type="catalytic activity">
    <reaction evidence="4">
        <text>RX + glutathione = an S-substituted glutathione + a halide anion + H(+)</text>
        <dbReference type="Rhea" id="RHEA:16437"/>
        <dbReference type="ChEBI" id="CHEBI:15378"/>
        <dbReference type="ChEBI" id="CHEBI:16042"/>
        <dbReference type="ChEBI" id="CHEBI:17792"/>
        <dbReference type="ChEBI" id="CHEBI:57925"/>
        <dbReference type="ChEBI" id="CHEBI:90779"/>
        <dbReference type="EC" id="2.5.1.18"/>
    </reaction>
</comment>
<dbReference type="PANTHER" id="PTHR43900">
    <property type="entry name" value="GLUTATHIONE S-TRANSFERASE RHO"/>
    <property type="match status" value="1"/>
</dbReference>
<dbReference type="Proteomes" id="UP001152484">
    <property type="component" value="Unassembled WGS sequence"/>
</dbReference>
<dbReference type="CDD" id="cd03053">
    <property type="entry name" value="GST_N_Phi"/>
    <property type="match status" value="1"/>
</dbReference>
<dbReference type="InterPro" id="IPR004046">
    <property type="entry name" value="GST_C"/>
</dbReference>
<dbReference type="Gene3D" id="3.40.30.10">
    <property type="entry name" value="Glutaredoxin"/>
    <property type="match status" value="1"/>
</dbReference>
<keyword evidence="9" id="KW-1185">Reference proteome</keyword>
<dbReference type="InterPro" id="IPR004045">
    <property type="entry name" value="Glutathione_S-Trfase_N"/>
</dbReference>
<evidence type="ECO:0000313" key="8">
    <source>
        <dbReference type="EMBL" id="CAH9079180.1"/>
    </source>
</evidence>
<dbReference type="PROSITE" id="PS50405">
    <property type="entry name" value="GST_CTER"/>
    <property type="match status" value="1"/>
</dbReference>
<dbReference type="SUPFAM" id="SSF47616">
    <property type="entry name" value="GST C-terminal domain-like"/>
    <property type="match status" value="1"/>
</dbReference>
<dbReference type="Pfam" id="PF02798">
    <property type="entry name" value="GST_N"/>
    <property type="match status" value="1"/>
</dbReference>
<dbReference type="InterPro" id="IPR034347">
    <property type="entry name" value="GST_Phi_C"/>
</dbReference>
<evidence type="ECO:0000259" key="6">
    <source>
        <dbReference type="PROSITE" id="PS50404"/>
    </source>
</evidence>
<dbReference type="FunFam" id="1.20.1050.10:FF:000004">
    <property type="entry name" value="Glutathione S-transferase F2"/>
    <property type="match status" value="1"/>
</dbReference>
<dbReference type="GO" id="GO:0005737">
    <property type="term" value="C:cytoplasm"/>
    <property type="evidence" value="ECO:0007669"/>
    <property type="project" value="TreeGrafter"/>
</dbReference>
<proteinExistence type="inferred from homology"/>
<dbReference type="Pfam" id="PF00043">
    <property type="entry name" value="GST_C"/>
    <property type="match status" value="1"/>
</dbReference>
<dbReference type="InterPro" id="IPR010987">
    <property type="entry name" value="Glutathione-S-Trfase_C-like"/>
</dbReference>
<dbReference type="PROSITE" id="PS50404">
    <property type="entry name" value="GST_NTER"/>
    <property type="match status" value="1"/>
</dbReference>
<evidence type="ECO:0000256" key="3">
    <source>
        <dbReference type="ARBA" id="ARBA00022679"/>
    </source>
</evidence>
<dbReference type="GO" id="GO:0043295">
    <property type="term" value="F:glutathione binding"/>
    <property type="evidence" value="ECO:0007669"/>
    <property type="project" value="TreeGrafter"/>
</dbReference>
<accession>A0A9P0YY90</accession>
<evidence type="ECO:0000256" key="4">
    <source>
        <dbReference type="ARBA" id="ARBA00047960"/>
    </source>
</evidence>
<dbReference type="OrthoDB" id="422574at2759"/>
<dbReference type="AlphaFoldDB" id="A0A9P0YY90"/>
<dbReference type="InterPro" id="IPR036249">
    <property type="entry name" value="Thioredoxin-like_sf"/>
</dbReference>
<dbReference type="EC" id="2.5.1.18" evidence="2"/>